<dbReference type="Proteomes" id="UP000182114">
    <property type="component" value="Unassembled WGS sequence"/>
</dbReference>
<dbReference type="RefSeq" id="WP_074538651.1">
    <property type="nucleotide sequence ID" value="NZ_FNBD01000007.1"/>
</dbReference>
<proteinExistence type="predicted"/>
<evidence type="ECO:0000313" key="3">
    <source>
        <dbReference type="Proteomes" id="UP000182114"/>
    </source>
</evidence>
<dbReference type="AlphaFoldDB" id="A0A1G7I9A7"/>
<dbReference type="GO" id="GO:0016866">
    <property type="term" value="F:intramolecular transferase activity"/>
    <property type="evidence" value="ECO:0007669"/>
    <property type="project" value="InterPro"/>
</dbReference>
<gene>
    <name evidence="2" type="ORF">SAMN04487992_107112</name>
</gene>
<organism evidence="2 3">
    <name type="scientific">Cellulophaga baltica</name>
    <dbReference type="NCBI Taxonomy" id="76594"/>
    <lineage>
        <taxon>Bacteria</taxon>
        <taxon>Pseudomonadati</taxon>
        <taxon>Bacteroidota</taxon>
        <taxon>Flavobacteriia</taxon>
        <taxon>Flavobacteriales</taxon>
        <taxon>Flavobacteriaceae</taxon>
        <taxon>Cellulophaga</taxon>
    </lineage>
</organism>
<dbReference type="EMBL" id="FNBD01000007">
    <property type="protein sequence ID" value="SDF09168.1"/>
    <property type="molecule type" value="Genomic_DNA"/>
</dbReference>
<evidence type="ECO:0000313" key="2">
    <source>
        <dbReference type="EMBL" id="SDF09168.1"/>
    </source>
</evidence>
<dbReference type="eggNOG" id="COG1884">
    <property type="taxonomic scope" value="Bacteria"/>
</dbReference>
<dbReference type="PANTHER" id="PTHR48101:SF1">
    <property type="entry name" value="METHYLMALONYL-COA MUTASE, LARGE SUBUNIT"/>
    <property type="match status" value="1"/>
</dbReference>
<keyword evidence="3" id="KW-1185">Reference proteome</keyword>
<reference evidence="3" key="1">
    <citation type="submission" date="2016-10" db="EMBL/GenBank/DDBJ databases">
        <authorList>
            <person name="Varghese N."/>
            <person name="Submissions S."/>
        </authorList>
    </citation>
    <scope>NUCLEOTIDE SEQUENCE [LARGE SCALE GENOMIC DNA]</scope>
    <source>
        <strain evidence="3">DSM 24729</strain>
    </source>
</reference>
<feature type="domain" description="Methylmalonyl-CoA mutase alpha/beta chain catalytic" evidence="1">
    <location>
        <begin position="180"/>
        <end position="441"/>
    </location>
</feature>
<dbReference type="InterPro" id="IPR016176">
    <property type="entry name" value="Cbl-dep_enz_cat"/>
</dbReference>
<evidence type="ECO:0000259" key="1">
    <source>
        <dbReference type="Pfam" id="PF01642"/>
    </source>
</evidence>
<protein>
    <submittedName>
        <fullName evidence="2">Heterodimeric methylmalonyl-CoA mutase small subunit</fullName>
    </submittedName>
</protein>
<dbReference type="PANTHER" id="PTHR48101">
    <property type="entry name" value="METHYLMALONYL-COA MUTASE, MITOCHONDRIAL-RELATED"/>
    <property type="match status" value="1"/>
</dbReference>
<sequence>MNNTKLFKEFTDVSTQQWKQKIQFDLKGKDYNESLVWESLEGIKVKPFYNSEDSLIENAIPKPLKPWKITQGIYAGNEEIANKKALKAIEKGAESILFTLPDERVSVKGLLASIDVQKISLYFDFQFLSSGYILNAHAYLKGLEAEFYFNFDLIHHLTKSGNWYASVEEDFRQFDGIAATTNALTLDVTNYQNAGANHVQQLAYSLAHANEYLNRIPTTQIQNFHINFKIAIGSNYFFEIAKIRALRLLYKTLAAAYGAPEDCNILAVTSKRNKTIYDYNTNMLRSTTECMSAILGGANAVYNIPYDALYHKTNEFAERIARNQLIVLKEESYFDKTTNPADGSYYIESITKQLAEKALTLFKELEKAGGFLSQLKTNTIQKKIKESAQKEQELFDAKKEILVGTNKYESSLDKMKGDLELFPFAKNKPRKSSIEPILERRLSEELEQKRLENE</sequence>
<dbReference type="Gene3D" id="3.20.20.240">
    <property type="entry name" value="Methylmalonyl-CoA mutase"/>
    <property type="match status" value="1"/>
</dbReference>
<name>A0A1G7I9A7_9FLAO</name>
<accession>A0A1G7I9A7</accession>
<dbReference type="SUPFAM" id="SSF51703">
    <property type="entry name" value="Cobalamin (vitamin B12)-dependent enzymes"/>
    <property type="match status" value="1"/>
</dbReference>
<dbReference type="CDD" id="cd03677">
    <property type="entry name" value="MM_CoA_mutase_beta"/>
    <property type="match status" value="1"/>
</dbReference>
<dbReference type="InterPro" id="IPR006099">
    <property type="entry name" value="MeMalonylCoA_mutase_a/b_cat"/>
</dbReference>
<dbReference type="GO" id="GO:0031419">
    <property type="term" value="F:cobalamin binding"/>
    <property type="evidence" value="ECO:0007669"/>
    <property type="project" value="InterPro"/>
</dbReference>
<dbReference type="Pfam" id="PF01642">
    <property type="entry name" value="MM_CoA_mutase"/>
    <property type="match status" value="1"/>
</dbReference>